<dbReference type="GO" id="GO:0046872">
    <property type="term" value="F:metal ion binding"/>
    <property type="evidence" value="ECO:0007669"/>
    <property type="project" value="UniProtKB-KW"/>
</dbReference>
<geneLocation type="mitochondrion" evidence="6"/>
<comment type="cofactor">
    <cofactor evidence="1">
        <name>a divalent metal cation</name>
        <dbReference type="ChEBI" id="CHEBI:60240"/>
    </cofactor>
</comment>
<evidence type="ECO:0000256" key="1">
    <source>
        <dbReference type="ARBA" id="ARBA00001968"/>
    </source>
</evidence>
<feature type="compositionally biased region" description="Basic residues" evidence="4">
    <location>
        <begin position="232"/>
        <end position="243"/>
    </location>
</feature>
<keyword evidence="2" id="KW-0479">Metal-binding</keyword>
<dbReference type="GO" id="GO:0006310">
    <property type="term" value="P:DNA recombination"/>
    <property type="evidence" value="ECO:0007669"/>
    <property type="project" value="UniProtKB-KW"/>
</dbReference>
<gene>
    <name evidence="6" type="ORF">PLBR_LOCUS6303</name>
</gene>
<keyword evidence="6" id="KW-0496">Mitochondrion</keyword>
<dbReference type="EMBL" id="OVEO01000011">
    <property type="protein sequence ID" value="SPQ99088.1"/>
    <property type="molecule type" value="Genomic_DNA"/>
</dbReference>
<feature type="region of interest" description="Disordered" evidence="4">
    <location>
        <begin position="213"/>
        <end position="243"/>
    </location>
</feature>
<dbReference type="PROSITE" id="PS51898">
    <property type="entry name" value="TYR_RECOMBINASE"/>
    <property type="match status" value="1"/>
</dbReference>
<evidence type="ECO:0000256" key="4">
    <source>
        <dbReference type="SAM" id="MobiDB-lite"/>
    </source>
</evidence>
<feature type="region of interest" description="Disordered" evidence="4">
    <location>
        <begin position="786"/>
        <end position="811"/>
    </location>
</feature>
<dbReference type="InterPro" id="IPR011010">
    <property type="entry name" value="DNA_brk_join_enz"/>
</dbReference>
<evidence type="ECO:0000313" key="6">
    <source>
        <dbReference type="EMBL" id="SPQ99088.1"/>
    </source>
</evidence>
<proteinExistence type="predicted"/>
<dbReference type="InterPro" id="IPR002104">
    <property type="entry name" value="Integrase_catalytic"/>
</dbReference>
<dbReference type="InterPro" id="IPR027806">
    <property type="entry name" value="HARBI1_dom"/>
</dbReference>
<evidence type="ECO:0000313" key="7">
    <source>
        <dbReference type="Proteomes" id="UP000290189"/>
    </source>
</evidence>
<organism evidence="6 7">
    <name type="scientific">Plasmodiophora brassicae</name>
    <name type="common">Clubroot disease agent</name>
    <dbReference type="NCBI Taxonomy" id="37360"/>
    <lineage>
        <taxon>Eukaryota</taxon>
        <taxon>Sar</taxon>
        <taxon>Rhizaria</taxon>
        <taxon>Endomyxa</taxon>
        <taxon>Phytomyxea</taxon>
        <taxon>Plasmodiophorida</taxon>
        <taxon>Plasmodiophoridae</taxon>
        <taxon>Plasmodiophora</taxon>
    </lineage>
</organism>
<evidence type="ECO:0000256" key="3">
    <source>
        <dbReference type="ARBA" id="ARBA00023172"/>
    </source>
</evidence>
<feature type="compositionally biased region" description="Polar residues" evidence="4">
    <location>
        <begin position="798"/>
        <end position="811"/>
    </location>
</feature>
<dbReference type="AlphaFoldDB" id="A0A3P3YFY0"/>
<dbReference type="Pfam" id="PF13359">
    <property type="entry name" value="DDE_Tnp_4"/>
    <property type="match status" value="1"/>
</dbReference>
<accession>A0A3P3YFY0</accession>
<evidence type="ECO:0000256" key="2">
    <source>
        <dbReference type="ARBA" id="ARBA00022723"/>
    </source>
</evidence>
<sequence>MDRQLSFEFRYLASRLTMRYRPRRFRSLFGVSLDTCVVLWKRISLVDLDASMSIQKRHLLWALHFLKVYPPEIPGSASWGVDPVTWNNCIRRALRLLQHSLPKDPWRSCFRGAFDGSLTGVVDVTRIKIEMPSRVPWQYFSRKDGFHAVQFEVVVSIRKPQKILWVIGPWKGAVSDITIAREKLIPSMRGSELILGDKGYVGESDKIMTPKPVARAASPTGDSHAFAMARQRDRRRPRTKRHRLPASQVEAINALAESGVLAAMNRYGLAILNEPLNLFERTGTGVENTKRAYAKHWRGLSTFFAVIGDYDSMLILDPRIANDAACPSMKLDSIRLYLDYKLLPPGTPMFGASGRALHTATGEQLIAEGGWNDPKICEQLGSAVFAIHVERGHTGDYLEPCSNCVALYADDRSTPGCERHQYCRRIWRSGNPRRHPDMGKALQRQARAHAAYVPQGDSALSPFEVARLRNYVFEYGGNDWRHLGMYAMFRIGIDLGLRSDELCSIRYDDFLPALTTVRDDGVVESLGIKVFGKDQKWRTRILFRNDAIPSLCPVRHLLGYIAAFSIKEEYIFRDDPADPSKPISYDAFNNWVSDTCSHLFERGGPWGTHVMRKSHYHDGRWRGASFGDLMKSAGHTSVPNALRYYQDADTVYHIALLNPQVKQFTTMMSPWRSTHIDNFSMAAAHAAGSRTTTTLFDLADRMSNDLDLYSEENVTLRVFGEKLLQNPSTNSVDQQIDELLSSVPADKAEQLRALISKKLLEVATSVQAPAPHNAVAAAVDGSVAGGAESGGQACHDTMNGQASAQRNGGSVPQANIPPEAPLPNPVAKRRGGTFDAPSRGLLKDCGSARERLDIVLRVADELKERQSKELTETCRQFQSTAVKPVIACFQRHHGSNPEAFLAQWPTFFPSRFAYKCCDASTDDCGTTKSNARSTGS</sequence>
<dbReference type="SUPFAM" id="SSF56349">
    <property type="entry name" value="DNA breaking-rejoining enzymes"/>
    <property type="match status" value="1"/>
</dbReference>
<protein>
    <recommendedName>
        <fullName evidence="5">Tyr recombinase domain-containing protein</fullName>
    </recommendedName>
</protein>
<feature type="domain" description="Tyr recombinase" evidence="5">
    <location>
        <begin position="455"/>
        <end position="658"/>
    </location>
</feature>
<name>A0A3P3YFY0_PLABS</name>
<evidence type="ECO:0000259" key="5">
    <source>
        <dbReference type="PROSITE" id="PS51898"/>
    </source>
</evidence>
<reference evidence="6 7" key="1">
    <citation type="submission" date="2018-03" db="EMBL/GenBank/DDBJ databases">
        <authorList>
            <person name="Fogelqvist J."/>
        </authorList>
    </citation>
    <scope>NUCLEOTIDE SEQUENCE [LARGE SCALE GENOMIC DNA]</scope>
</reference>
<keyword evidence="3" id="KW-0233">DNA recombination</keyword>
<dbReference type="GO" id="GO:0003677">
    <property type="term" value="F:DNA binding"/>
    <property type="evidence" value="ECO:0007669"/>
    <property type="project" value="InterPro"/>
</dbReference>
<dbReference type="Proteomes" id="UP000290189">
    <property type="component" value="Unassembled WGS sequence"/>
</dbReference>
<dbReference type="Gene3D" id="1.10.443.10">
    <property type="entry name" value="Intergrase catalytic core"/>
    <property type="match status" value="1"/>
</dbReference>
<dbReference type="InterPro" id="IPR013762">
    <property type="entry name" value="Integrase-like_cat_sf"/>
</dbReference>
<dbReference type="GO" id="GO:0015074">
    <property type="term" value="P:DNA integration"/>
    <property type="evidence" value="ECO:0007669"/>
    <property type="project" value="InterPro"/>
</dbReference>